<feature type="compositionally biased region" description="Basic and acidic residues" evidence="1">
    <location>
        <begin position="61"/>
        <end position="78"/>
    </location>
</feature>
<name>B7ZYT9_MAIZE</name>
<feature type="region of interest" description="Disordered" evidence="1">
    <location>
        <begin position="404"/>
        <end position="461"/>
    </location>
</feature>
<feature type="compositionally biased region" description="Basic and acidic residues" evidence="1">
    <location>
        <begin position="257"/>
        <end position="270"/>
    </location>
</feature>
<feature type="compositionally biased region" description="Basic and acidic residues" evidence="1">
    <location>
        <begin position="231"/>
        <end position="249"/>
    </location>
</feature>
<dbReference type="AlphaFoldDB" id="B7ZYT9"/>
<feature type="compositionally biased region" description="Basic and acidic residues" evidence="1">
    <location>
        <begin position="438"/>
        <end position="447"/>
    </location>
</feature>
<feature type="region of interest" description="Disordered" evidence="1">
    <location>
        <begin position="230"/>
        <end position="249"/>
    </location>
</feature>
<feature type="compositionally biased region" description="Basic and acidic residues" evidence="1">
    <location>
        <begin position="405"/>
        <end position="416"/>
    </location>
</feature>
<reference evidence="2" key="2">
    <citation type="submission" date="2012-06" db="EMBL/GenBank/DDBJ databases">
        <authorList>
            <person name="Yu Y."/>
            <person name="Currie J."/>
            <person name="Lomeli R."/>
            <person name="Angelova A."/>
            <person name="Collura K."/>
            <person name="Wissotski M."/>
            <person name="Campos D."/>
            <person name="Kudrna D."/>
            <person name="Golser W."/>
            <person name="Ashely E."/>
            <person name="Descour A."/>
            <person name="Fernandes J."/>
            <person name="Soderlund C."/>
            <person name="Walbot V."/>
        </authorList>
    </citation>
    <scope>NUCLEOTIDE SEQUENCE</scope>
    <source>
        <strain evidence="2">B73</strain>
    </source>
</reference>
<dbReference type="EMBL" id="BT054481">
    <property type="protein sequence ID" value="ACL53088.1"/>
    <property type="molecule type" value="mRNA"/>
</dbReference>
<feature type="compositionally biased region" description="Acidic residues" evidence="1">
    <location>
        <begin position="79"/>
        <end position="92"/>
    </location>
</feature>
<proteinExistence type="evidence at transcript level"/>
<reference evidence="2" key="1">
    <citation type="journal article" date="2009" name="PLoS Genet.">
        <title>Sequencing, mapping, and analysis of 27,455 maize full-length cDNAs.</title>
        <authorList>
            <person name="Soderlund C."/>
            <person name="Descour A."/>
            <person name="Kudrna D."/>
            <person name="Bomhoff M."/>
            <person name="Boyd L."/>
            <person name="Currie J."/>
            <person name="Angelova A."/>
            <person name="Collura K."/>
            <person name="Wissotski M."/>
            <person name="Ashley E."/>
            <person name="Morrow D."/>
            <person name="Fernandes J."/>
            <person name="Walbot V."/>
            <person name="Yu Y."/>
        </authorList>
    </citation>
    <scope>NUCLEOTIDE SEQUENCE</scope>
    <source>
        <strain evidence="2">B73</strain>
    </source>
</reference>
<sequence length="489" mass="54173">MHRTCMSEKWPAIAFAEFESARLRPEHANRRADGGERADEQADEAERMDGEPLVGPRRHLVPREVHLDGEVDGERPEGEGAEQPDDLVEVGEPDGQRRGRRHVRRAEAQPEHVRVHAARARHRQQRRLDDRGPAAELAVREREHRLRVHLVAAEEVENDGEVGEVDEPVGLVEAEAGEEVARGAVAERRVAKAPAAEVEEGGDSDARSRRLFHRLALRRRRPQRVLYFQQHQRERVGEQDVPEGLRDSPHLLRRGHQRDASDAAHDHPVCDDFGDAEADADEGVEAGHDGGEDGEPRHLVEVGYLRQQHLREAEEQHVVAVSSHRARRVVAFPVVAIGLPDRPHASGGSERVHHTGAKQAQVEEEAAKQMALVAQVDAHGVDVGAVPDDASSLRVVADVAVGDEGGLHRGDAGEEHHRRRPAHPPQLRHAPRQGQHAGPDHRRDDVRHRRPYRAGSLDQALVGRAARRRRLQGLAEEEPVAVAVPVAAS</sequence>
<feature type="compositionally biased region" description="Basic and acidic residues" evidence="1">
    <location>
        <begin position="20"/>
        <end position="50"/>
    </location>
</feature>
<accession>B7ZYT9</accession>
<protein>
    <submittedName>
        <fullName evidence="2">Uncharacterized protein</fullName>
    </submittedName>
</protein>
<organism evidence="2">
    <name type="scientific">Zea mays</name>
    <name type="common">Maize</name>
    <dbReference type="NCBI Taxonomy" id="4577"/>
    <lineage>
        <taxon>Eukaryota</taxon>
        <taxon>Viridiplantae</taxon>
        <taxon>Streptophyta</taxon>
        <taxon>Embryophyta</taxon>
        <taxon>Tracheophyta</taxon>
        <taxon>Spermatophyta</taxon>
        <taxon>Magnoliopsida</taxon>
        <taxon>Liliopsida</taxon>
        <taxon>Poales</taxon>
        <taxon>Poaceae</taxon>
        <taxon>PACMAD clade</taxon>
        <taxon>Panicoideae</taxon>
        <taxon>Andropogonodae</taxon>
        <taxon>Andropogoneae</taxon>
        <taxon>Tripsacinae</taxon>
        <taxon>Zea</taxon>
    </lineage>
</organism>
<feature type="compositionally biased region" description="Basic residues" evidence="1">
    <location>
        <begin position="115"/>
        <end position="125"/>
    </location>
</feature>
<evidence type="ECO:0000256" key="1">
    <source>
        <dbReference type="SAM" id="MobiDB-lite"/>
    </source>
</evidence>
<evidence type="ECO:0000313" key="2">
    <source>
        <dbReference type="EMBL" id="ACL53088.1"/>
    </source>
</evidence>
<feature type="compositionally biased region" description="Basic and acidic residues" evidence="1">
    <location>
        <begin position="105"/>
        <end position="114"/>
    </location>
</feature>
<feature type="region of interest" description="Disordered" evidence="1">
    <location>
        <begin position="20"/>
        <end position="130"/>
    </location>
</feature>
<feature type="region of interest" description="Disordered" evidence="1">
    <location>
        <begin position="255"/>
        <end position="276"/>
    </location>
</feature>